<dbReference type="Pfam" id="PF01810">
    <property type="entry name" value="LysE"/>
    <property type="match status" value="1"/>
</dbReference>
<evidence type="ECO:0008006" key="9">
    <source>
        <dbReference type="Google" id="ProtNLM"/>
    </source>
</evidence>
<protein>
    <recommendedName>
        <fullName evidence="9">Lysine transporter LysE</fullName>
    </recommendedName>
</protein>
<name>A0ABS1DIM1_9PROT</name>
<evidence type="ECO:0000313" key="7">
    <source>
        <dbReference type="EMBL" id="MBK1669578.1"/>
    </source>
</evidence>
<evidence type="ECO:0000313" key="8">
    <source>
        <dbReference type="Proteomes" id="UP001296873"/>
    </source>
</evidence>
<keyword evidence="5 6" id="KW-0472">Membrane</keyword>
<dbReference type="Proteomes" id="UP001296873">
    <property type="component" value="Unassembled WGS sequence"/>
</dbReference>
<comment type="subcellular location">
    <subcellularLocation>
        <location evidence="1">Cell membrane</location>
        <topology evidence="1">Multi-pass membrane protein</topology>
    </subcellularLocation>
</comment>
<feature type="transmembrane region" description="Helical" evidence="6">
    <location>
        <begin position="41"/>
        <end position="63"/>
    </location>
</feature>
<keyword evidence="3 6" id="KW-0812">Transmembrane</keyword>
<organism evidence="7 8">
    <name type="scientific">Rhodovibrio sodomensis</name>
    <dbReference type="NCBI Taxonomy" id="1088"/>
    <lineage>
        <taxon>Bacteria</taxon>
        <taxon>Pseudomonadati</taxon>
        <taxon>Pseudomonadota</taxon>
        <taxon>Alphaproteobacteria</taxon>
        <taxon>Rhodospirillales</taxon>
        <taxon>Rhodovibrionaceae</taxon>
        <taxon>Rhodovibrio</taxon>
    </lineage>
</organism>
<proteinExistence type="predicted"/>
<evidence type="ECO:0000256" key="1">
    <source>
        <dbReference type="ARBA" id="ARBA00004651"/>
    </source>
</evidence>
<evidence type="ECO:0000256" key="4">
    <source>
        <dbReference type="ARBA" id="ARBA00022989"/>
    </source>
</evidence>
<feature type="transmembrane region" description="Helical" evidence="6">
    <location>
        <begin position="6"/>
        <end position="29"/>
    </location>
</feature>
<evidence type="ECO:0000256" key="3">
    <source>
        <dbReference type="ARBA" id="ARBA00022692"/>
    </source>
</evidence>
<comment type="caution">
    <text evidence="7">The sequence shown here is derived from an EMBL/GenBank/DDBJ whole genome shotgun (WGS) entry which is preliminary data.</text>
</comment>
<keyword evidence="2" id="KW-1003">Cell membrane</keyword>
<accession>A0ABS1DIM1</accession>
<feature type="transmembrane region" description="Helical" evidence="6">
    <location>
        <begin position="183"/>
        <end position="200"/>
    </location>
</feature>
<evidence type="ECO:0000256" key="2">
    <source>
        <dbReference type="ARBA" id="ARBA00022475"/>
    </source>
</evidence>
<feature type="transmembrane region" description="Helical" evidence="6">
    <location>
        <begin position="148"/>
        <end position="171"/>
    </location>
</feature>
<evidence type="ECO:0000256" key="6">
    <source>
        <dbReference type="SAM" id="Phobius"/>
    </source>
</evidence>
<reference evidence="7 8" key="1">
    <citation type="journal article" date="2020" name="Microorganisms">
        <title>Osmotic Adaptation and Compatible Solute Biosynthesis of Phototrophic Bacteria as Revealed from Genome Analyses.</title>
        <authorList>
            <person name="Imhoff J.F."/>
            <person name="Rahn T."/>
            <person name="Kunzel S."/>
            <person name="Keller A."/>
            <person name="Neulinger S.C."/>
        </authorList>
    </citation>
    <scope>NUCLEOTIDE SEQUENCE [LARGE SCALE GENOMIC DNA]</scope>
    <source>
        <strain evidence="7 8">DSM 9895</strain>
    </source>
</reference>
<dbReference type="EMBL" id="NRRL01000053">
    <property type="protein sequence ID" value="MBK1669578.1"/>
    <property type="molecule type" value="Genomic_DNA"/>
</dbReference>
<keyword evidence="4 6" id="KW-1133">Transmembrane helix</keyword>
<feature type="transmembrane region" description="Helical" evidence="6">
    <location>
        <begin position="75"/>
        <end position="100"/>
    </location>
</feature>
<sequence length="208" mass="21491">MHTVMPVWPALLAGLTYVVTPGPGFLAMLSCVSVKPLVAGVRFAGGLLVGSAAWLVVTLMAFAGAGSLPAGALDALGIACALYLAYLGTGLIVMSARGRAAPTLTRPLREGLALSLTNPKAYPVLTAVFGGFVLADSGIQGVGHAVGIVFWGVLGFTAGYALMLGASRALVVRTFYKAHFRPVSVVFGLVFWLFAAEILLDTALRQIV</sequence>
<gene>
    <name evidence="7" type="ORF">CKO28_16180</name>
</gene>
<keyword evidence="8" id="KW-1185">Reference proteome</keyword>
<evidence type="ECO:0000256" key="5">
    <source>
        <dbReference type="ARBA" id="ARBA00023136"/>
    </source>
</evidence>
<dbReference type="InterPro" id="IPR001123">
    <property type="entry name" value="LeuE-type"/>
</dbReference>
<feature type="transmembrane region" description="Helical" evidence="6">
    <location>
        <begin position="121"/>
        <end position="142"/>
    </location>
</feature>
<dbReference type="RefSeq" id="WP_200341910.1">
    <property type="nucleotide sequence ID" value="NZ_NRRL01000053.1"/>
</dbReference>